<sequence length="350" mass="40814">MRIKRKWQELRRTVNKEIETAHNNYVNNLIGDIKQDSKPFWKYINNQKADKQGIPPLKTHDNKTADTDQQKEEALNTQFTSKNDRTIPSNYRPVSLTCITCKLLEHVICSNLMQHFEDHNILNSRQHAFRRRHSCETQLINVIHDWATAIDNRKQTNIFILDFEKAFDTVPNELLKSKLHKYGVPKNILNWINAFLSTRSQCVVVNGMKSKASTVLSGVPQGTVLCPILFLVHINDIAENETSEIRLFADDCVCYREIKNEDDCAEIQKDTDTLGNWATNWGMRFQPIKCNMMTLSRKKKKIASFKYTLKNTELQFLTYIKYLGVNITNDLRWGKHIEVTQEICNKSYRT</sequence>
<keyword evidence="3" id="KW-1185">Reference proteome</keyword>
<dbReference type="Pfam" id="PF00078">
    <property type="entry name" value="RVT_1"/>
    <property type="match status" value="1"/>
</dbReference>
<dbReference type="Proteomes" id="UP000507470">
    <property type="component" value="Unassembled WGS sequence"/>
</dbReference>
<organism evidence="2 3">
    <name type="scientific">Mytilus coruscus</name>
    <name type="common">Sea mussel</name>
    <dbReference type="NCBI Taxonomy" id="42192"/>
    <lineage>
        <taxon>Eukaryota</taxon>
        <taxon>Metazoa</taxon>
        <taxon>Spiralia</taxon>
        <taxon>Lophotrochozoa</taxon>
        <taxon>Mollusca</taxon>
        <taxon>Bivalvia</taxon>
        <taxon>Autobranchia</taxon>
        <taxon>Pteriomorphia</taxon>
        <taxon>Mytilida</taxon>
        <taxon>Mytiloidea</taxon>
        <taxon>Mytilidae</taxon>
        <taxon>Mytilinae</taxon>
        <taxon>Mytilus</taxon>
    </lineage>
</organism>
<dbReference type="PANTHER" id="PTHR33332">
    <property type="entry name" value="REVERSE TRANSCRIPTASE DOMAIN-CONTAINING PROTEIN"/>
    <property type="match status" value="1"/>
</dbReference>
<dbReference type="OrthoDB" id="6243574at2759"/>
<dbReference type="EMBL" id="CACVKT020005043">
    <property type="protein sequence ID" value="CAC5392695.1"/>
    <property type="molecule type" value="Genomic_DNA"/>
</dbReference>
<protein>
    <recommendedName>
        <fullName evidence="1">Reverse transcriptase domain-containing protein</fullName>
    </recommendedName>
</protein>
<dbReference type="InterPro" id="IPR000477">
    <property type="entry name" value="RT_dom"/>
</dbReference>
<dbReference type="CDD" id="cd01650">
    <property type="entry name" value="RT_nLTR_like"/>
    <property type="match status" value="1"/>
</dbReference>
<reference evidence="2 3" key="1">
    <citation type="submission" date="2020-06" db="EMBL/GenBank/DDBJ databases">
        <authorList>
            <person name="Li R."/>
            <person name="Bekaert M."/>
        </authorList>
    </citation>
    <scope>NUCLEOTIDE SEQUENCE [LARGE SCALE GENOMIC DNA]</scope>
    <source>
        <strain evidence="3">wild</strain>
    </source>
</reference>
<feature type="domain" description="Reverse transcriptase" evidence="1">
    <location>
        <begin position="61"/>
        <end position="327"/>
    </location>
</feature>
<dbReference type="PROSITE" id="PS50878">
    <property type="entry name" value="RT_POL"/>
    <property type="match status" value="1"/>
</dbReference>
<dbReference type="AlphaFoldDB" id="A0A6J8C8G4"/>
<proteinExistence type="predicted"/>
<evidence type="ECO:0000313" key="2">
    <source>
        <dbReference type="EMBL" id="CAC5392695.1"/>
    </source>
</evidence>
<evidence type="ECO:0000259" key="1">
    <source>
        <dbReference type="PROSITE" id="PS50878"/>
    </source>
</evidence>
<dbReference type="InterPro" id="IPR043502">
    <property type="entry name" value="DNA/RNA_pol_sf"/>
</dbReference>
<accession>A0A6J8C8G4</accession>
<evidence type="ECO:0000313" key="3">
    <source>
        <dbReference type="Proteomes" id="UP000507470"/>
    </source>
</evidence>
<name>A0A6J8C8G4_MYTCO</name>
<dbReference type="SUPFAM" id="SSF56672">
    <property type="entry name" value="DNA/RNA polymerases"/>
    <property type="match status" value="1"/>
</dbReference>
<gene>
    <name evidence="2" type="ORF">MCOR_27618</name>
</gene>